<keyword evidence="2" id="KW-0175">Coiled coil</keyword>
<feature type="domain" description="DUF2345" evidence="4">
    <location>
        <begin position="623"/>
        <end position="767"/>
    </location>
</feature>
<dbReference type="Pfam" id="PF04717">
    <property type="entry name" value="Phage_base_V"/>
    <property type="match status" value="1"/>
</dbReference>
<name>A0ABY3Y8K2_9NEIS</name>
<comment type="similarity">
    <text evidence="1">Belongs to the VgrG protein family.</text>
</comment>
<feature type="domain" description="Putative type VI secretion system Rhs element associated Vgr" evidence="5">
    <location>
        <begin position="484"/>
        <end position="586"/>
    </location>
</feature>
<evidence type="ECO:0000259" key="3">
    <source>
        <dbReference type="Pfam" id="PF04717"/>
    </source>
</evidence>
<dbReference type="NCBIfam" id="TIGR03361">
    <property type="entry name" value="VI_Rhs_Vgr"/>
    <property type="match status" value="1"/>
</dbReference>
<dbReference type="Pfam" id="PF10106">
    <property type="entry name" value="DUF2345"/>
    <property type="match status" value="1"/>
</dbReference>
<dbReference type="InterPro" id="IPR006533">
    <property type="entry name" value="T6SS_Vgr_RhsGE"/>
</dbReference>
<dbReference type="SUPFAM" id="SSF69279">
    <property type="entry name" value="Phage tail proteins"/>
    <property type="match status" value="2"/>
</dbReference>
<evidence type="ECO:0000259" key="4">
    <source>
        <dbReference type="Pfam" id="PF10106"/>
    </source>
</evidence>
<proteinExistence type="inferred from homology"/>
<dbReference type="Proteomes" id="UP000829455">
    <property type="component" value="Chromosome"/>
</dbReference>
<dbReference type="Gene3D" id="2.30.110.50">
    <property type="match status" value="1"/>
</dbReference>
<evidence type="ECO:0000313" key="6">
    <source>
        <dbReference type="EMBL" id="UNV85297.1"/>
    </source>
</evidence>
<dbReference type="RefSeq" id="WP_242925977.1">
    <property type="nucleotide sequence ID" value="NZ_CP094241.1"/>
</dbReference>
<dbReference type="InterPro" id="IPR006531">
    <property type="entry name" value="Gp5/Vgr_OB"/>
</dbReference>
<evidence type="ECO:0000256" key="1">
    <source>
        <dbReference type="ARBA" id="ARBA00005558"/>
    </source>
</evidence>
<dbReference type="Pfam" id="PF05954">
    <property type="entry name" value="Phage_GPD"/>
    <property type="match status" value="1"/>
</dbReference>
<dbReference type="Gene3D" id="3.55.50.10">
    <property type="entry name" value="Baseplate protein-like domains"/>
    <property type="match status" value="1"/>
</dbReference>
<dbReference type="Gene3D" id="4.10.220.110">
    <property type="match status" value="1"/>
</dbReference>
<dbReference type="Gene3D" id="2.40.50.230">
    <property type="entry name" value="Gp5 N-terminal domain"/>
    <property type="match status" value="1"/>
</dbReference>
<dbReference type="SUPFAM" id="SSF69255">
    <property type="entry name" value="gp5 N-terminal domain-like"/>
    <property type="match status" value="1"/>
</dbReference>
<keyword evidence="7" id="KW-1185">Reference proteome</keyword>
<dbReference type="InterPro" id="IPR018769">
    <property type="entry name" value="VgrG2_DUF2345"/>
</dbReference>
<protein>
    <submittedName>
        <fullName evidence="6">Type VI secretion system tip protein VgrG</fullName>
    </submittedName>
</protein>
<dbReference type="NCBIfam" id="TIGR01646">
    <property type="entry name" value="vgr_GE"/>
    <property type="match status" value="1"/>
</dbReference>
<dbReference type="EMBL" id="CP094241">
    <property type="protein sequence ID" value="UNV85297.1"/>
    <property type="molecule type" value="Genomic_DNA"/>
</dbReference>
<evidence type="ECO:0000259" key="5">
    <source>
        <dbReference type="Pfam" id="PF13296"/>
    </source>
</evidence>
<gene>
    <name evidence="6" type="ORF">MON40_01865</name>
</gene>
<organism evidence="6 7">
    <name type="scientific">Neisseria macacae ATCC 33926</name>
    <dbReference type="NCBI Taxonomy" id="997348"/>
    <lineage>
        <taxon>Bacteria</taxon>
        <taxon>Pseudomonadati</taxon>
        <taxon>Pseudomonadota</taxon>
        <taxon>Betaproteobacteria</taxon>
        <taxon>Neisseriales</taxon>
        <taxon>Neisseriaceae</taxon>
        <taxon>Neisseria</taxon>
    </lineage>
</organism>
<dbReference type="InterPro" id="IPR028244">
    <property type="entry name" value="T6SS_Rhs_Vgr_dom"/>
</dbReference>
<sequence length="939" mass="102836">MTARQSYHLTFARFSPSLSVRSFTASEAANTAYRVEITATSTDSSLPLSSYLNQRAAFEIRPQEAVLSEVAAAFSAGSDESPAKQWQGIVTSCEKLSVSKDETVYRFVLEPRFAALKHFQSSRLFQNQTVPDIVAAVFKHHGFSGVDYRFQKSRSYTVREYVTQYLESDFAFINRLCEEEGIWYAFEQHEQHGDVVVFGDSSEHYFRDQSLPVSYRPHAGLESVGTEALFNLSIRHNPIVEGIRSADYNYRTADTDLFAETDNKQSEESADNTVLLGKQQNWGLHPKTPDEAKVQTTLLNEAVLCRQTVANGSGNVVSMAPMKVFQTDTAFPEAPDGWLVLSMEHSGSRDTAYTHTFTAIPAQHAFRPERTTPRPHIAGTLPARVTAAENCTYAYIDDMGRYRVKLPFDLDEWSPGGESRPVRLAKPYAGPEYGIHFPLHEGTEVMLSFVQGNPDRPYISGVMHDSAHPDHIPADWNTRNVIRTWANNKLRMEDQKGQEHIKLATDYQKSQLNLGHIVDSSREKRGENGEGFELRTDGWGAVRAGKGILISADAQGKADGNVLDMEAAIKQLKEALDMAQGLAKAAKRAEIPLGDQESSGSSKNLMEQGENYGNGVSVDLDADGLKSAGLIASAPAGIVLSTPKDVQASATENIMHTAGNNIHNSAFKKFTVAAGEVIRMFAQTLGIKMVASKGDVVLQAQQDNITAAAAKDVRIESVNGEVIISAAKKLTLVCDGSYITIGGGQVEIGTPGQIINKSSAWQKVGPASQSIQSSMPKAAKGQLELHHFYNMEHQPGVKGGKFTVTDSSGQVRTGLLDDIGRAIVSGLAEGAAKVVYHPDPRNGHEEADINKEAFEINSFIEQEKVSNIKEQINQFKQAAESVSSLVNSAKDINPSQALKQLSSQVKTEAVKQVRQHLEKSLKNTVTQSLSETVKHTFKK</sequence>
<reference evidence="6 7" key="1">
    <citation type="submission" date="2022-03" db="EMBL/GenBank/DDBJ databases">
        <title>Genome sequencing of Neisseria macacae.</title>
        <authorList>
            <person name="Baek M.-G."/>
        </authorList>
    </citation>
    <scope>NUCLEOTIDE SEQUENCE [LARGE SCALE GENOMIC DNA]</scope>
    <source>
        <strain evidence="6 7">ATCC 33926</strain>
    </source>
</reference>
<feature type="domain" description="Gp5/Type VI secretion system Vgr protein OB-fold" evidence="3">
    <location>
        <begin position="397"/>
        <end position="464"/>
    </location>
</feature>
<dbReference type="InterPro" id="IPR037026">
    <property type="entry name" value="Vgr_OB-fold_dom_sf"/>
</dbReference>
<feature type="coiled-coil region" evidence="2">
    <location>
        <begin position="562"/>
        <end position="589"/>
    </location>
</feature>
<evidence type="ECO:0000313" key="7">
    <source>
        <dbReference type="Proteomes" id="UP000829455"/>
    </source>
</evidence>
<dbReference type="InterPro" id="IPR017847">
    <property type="entry name" value="T6SS_RhsGE_Vgr_subset"/>
</dbReference>
<dbReference type="Pfam" id="PF13296">
    <property type="entry name" value="T6SS_Vgr"/>
    <property type="match status" value="1"/>
</dbReference>
<accession>A0ABY3Y8K2</accession>
<evidence type="ECO:0000256" key="2">
    <source>
        <dbReference type="SAM" id="Coils"/>
    </source>
</evidence>